<dbReference type="Gene3D" id="3.30.110.120">
    <property type="match status" value="1"/>
</dbReference>
<comment type="similarity">
    <text evidence="2 8">Belongs to the carbamoyltransferase HypF family.</text>
</comment>
<feature type="region of interest" description="Disordered" evidence="10">
    <location>
        <begin position="431"/>
        <end position="460"/>
    </location>
</feature>
<dbReference type="Pfam" id="PF22521">
    <property type="entry name" value="HypF_C_2"/>
    <property type="match status" value="1"/>
</dbReference>
<evidence type="ECO:0000256" key="3">
    <source>
        <dbReference type="ARBA" id="ARBA00022598"/>
    </source>
</evidence>
<evidence type="ECO:0000256" key="10">
    <source>
        <dbReference type="SAM" id="MobiDB-lite"/>
    </source>
</evidence>
<evidence type="ECO:0000256" key="4">
    <source>
        <dbReference type="ARBA" id="ARBA00022723"/>
    </source>
</evidence>
<dbReference type="Gene3D" id="1.10.357.160">
    <property type="match status" value="1"/>
</dbReference>
<keyword evidence="9" id="KW-0378">Hydrolase</keyword>
<dbReference type="Pfam" id="PF07503">
    <property type="entry name" value="zf-HYPF"/>
    <property type="match status" value="2"/>
</dbReference>
<dbReference type="GO" id="GO:0008270">
    <property type="term" value="F:zinc ion binding"/>
    <property type="evidence" value="ECO:0007669"/>
    <property type="project" value="UniProtKB-KW"/>
</dbReference>
<sequence length="834" mass="88606">MLEALRVRVTGVVQGVGFRPFVYRVAQAHGVKGWVLNAVDGVTIHAEGSPAALDALVIDVAEHPPAAAQVQRVTMDEVPVEGFADFSIVMSDAAAEDEVTLVSPDLATCDDCARELLDPADRRHRYPFINCTNCGPRFTIINGLPYDRPKTSMERFPLCPVCAHEYADPLDRRFHAQPNACFACGPHLEWRSLDGQAAGPVQVARTREDSDRLISQAVSLMAQGGIVAVKGLGGFHLMCDAADEGALARLRQRKKRDGKAFAVLVATADEARTWCEVSPEERRLLESPARPIVLLRKRAGAALARGLADDLPELGVMLPATPLQHLLLADFREATGRGMLVATSGNVHDDPIVADDDEAAVRLAPIADALLGHDRAIVSRYDDSVARVIAVPGVDQAGGSLYAVQFIRRARGYAPFPVKAGLVAPGAGEGALDSGTEAELESAAVPAPTSAPAPACESPSASESARCVLGTGSEQKNTLCLSRGGEMFVSQHIGDVESVETYDAWLEAKARYERLFKLSPTHVACDLHPEYLVSKWARDQRLPVIEVQHHHAHIASVLGEHGIAGPVCGVAFDGTGYGPDGALWGGEVLVANQADYERFANFSYVPLPGGAAAIRNPLRTALGALWAFDLLDHPGAATALRQLGDQAPVLLGMIEQGLNCPQTSSVGRLFDAASALCGVCVRPSYEGEAAILLDAARAGFDRFDPDERYRVAIRKNAALPQSTAHDTSVVMLDAAPTFRALLDDLVADVPVAVVSARFHGALVQAVADVAELVRAAYGIDQVALSGGSFMNRFLIENCLDQLGQRGFTVAVNADLPPNDGCISYGQAVVASARG</sequence>
<keyword evidence="5" id="KW-0863">Zinc-finger</keyword>
<keyword evidence="6" id="KW-0862">Zinc</keyword>
<dbReference type="GO" id="GO:0016743">
    <property type="term" value="F:carboxyl- or carbamoyltransferase activity"/>
    <property type="evidence" value="ECO:0007669"/>
    <property type="project" value="UniProtKB-UniRule"/>
</dbReference>
<feature type="compositionally biased region" description="Low complexity" evidence="10">
    <location>
        <begin position="441"/>
        <end position="460"/>
    </location>
</feature>
<dbReference type="AlphaFoldDB" id="A0A6M8J320"/>
<dbReference type="PANTHER" id="PTHR42959">
    <property type="entry name" value="CARBAMOYLTRANSFERASE"/>
    <property type="match status" value="1"/>
</dbReference>
<dbReference type="GO" id="GO:0051604">
    <property type="term" value="P:protein maturation"/>
    <property type="evidence" value="ECO:0007669"/>
    <property type="project" value="TreeGrafter"/>
</dbReference>
<evidence type="ECO:0000256" key="9">
    <source>
        <dbReference type="PROSITE-ProRule" id="PRU00520"/>
    </source>
</evidence>
<comment type="catalytic activity">
    <reaction evidence="9">
        <text>an acyl phosphate + H2O = a carboxylate + phosphate + H(+)</text>
        <dbReference type="Rhea" id="RHEA:14965"/>
        <dbReference type="ChEBI" id="CHEBI:15377"/>
        <dbReference type="ChEBI" id="CHEBI:15378"/>
        <dbReference type="ChEBI" id="CHEBI:29067"/>
        <dbReference type="ChEBI" id="CHEBI:43474"/>
        <dbReference type="ChEBI" id="CHEBI:59918"/>
        <dbReference type="EC" id="3.6.1.7"/>
    </reaction>
</comment>
<evidence type="ECO:0000259" key="11">
    <source>
        <dbReference type="PROSITE" id="PS51160"/>
    </source>
</evidence>
<dbReference type="UniPathway" id="UPA00335"/>
<keyword evidence="14" id="KW-1185">Reference proteome</keyword>
<dbReference type="PANTHER" id="PTHR42959:SF1">
    <property type="entry name" value="CARBAMOYLTRANSFERASE HYPF"/>
    <property type="match status" value="1"/>
</dbReference>
<dbReference type="Pfam" id="PF00708">
    <property type="entry name" value="Acylphosphatase"/>
    <property type="match status" value="1"/>
</dbReference>
<gene>
    <name evidence="13" type="ORF">HLV38_04465</name>
</gene>
<evidence type="ECO:0000256" key="2">
    <source>
        <dbReference type="ARBA" id="ARBA00008097"/>
    </source>
</evidence>
<dbReference type="PIRSF" id="PIRSF006256">
    <property type="entry name" value="CMPcnvr_hdrg_mat"/>
    <property type="match status" value="1"/>
</dbReference>
<dbReference type="GO" id="GO:0003725">
    <property type="term" value="F:double-stranded RNA binding"/>
    <property type="evidence" value="ECO:0007669"/>
    <property type="project" value="InterPro"/>
</dbReference>
<dbReference type="InterPro" id="IPR041440">
    <property type="entry name" value="HypF_C"/>
</dbReference>
<keyword evidence="4" id="KW-0479">Metal-binding</keyword>
<dbReference type="GO" id="GO:0003998">
    <property type="term" value="F:acylphosphatase activity"/>
    <property type="evidence" value="ECO:0007669"/>
    <property type="project" value="UniProtKB-EC"/>
</dbReference>
<dbReference type="Proteomes" id="UP000503297">
    <property type="component" value="Chromosome"/>
</dbReference>
<dbReference type="GO" id="GO:0016874">
    <property type="term" value="F:ligase activity"/>
    <property type="evidence" value="ECO:0007669"/>
    <property type="project" value="UniProtKB-UniRule"/>
</dbReference>
<dbReference type="EMBL" id="CP053716">
    <property type="protein sequence ID" value="QKF08027.1"/>
    <property type="molecule type" value="Genomic_DNA"/>
</dbReference>
<evidence type="ECO:0000313" key="14">
    <source>
        <dbReference type="Proteomes" id="UP000503297"/>
    </source>
</evidence>
<feature type="active site" evidence="9">
    <location>
        <position position="37"/>
    </location>
</feature>
<reference evidence="14" key="1">
    <citation type="submission" date="2020-05" db="EMBL/GenBank/DDBJ databases">
        <title>Novel species in genus Nocardioides.</title>
        <authorList>
            <person name="Zhang G."/>
        </authorList>
    </citation>
    <scope>NUCLEOTIDE SEQUENCE [LARGE SCALE GENOMIC DNA]</scope>
    <source>
        <strain evidence="14">zg-1050</strain>
    </source>
</reference>
<dbReference type="SUPFAM" id="SSF54975">
    <property type="entry name" value="Acylphosphatase/BLUF domain-like"/>
    <property type="match status" value="1"/>
</dbReference>
<evidence type="ECO:0000313" key="13">
    <source>
        <dbReference type="EMBL" id="QKF08027.1"/>
    </source>
</evidence>
<dbReference type="KEGG" id="bwa:HLV38_04465"/>
<organism evidence="13 14">
    <name type="scientific">Berryella wangjianweii</name>
    <dbReference type="NCBI Taxonomy" id="2734634"/>
    <lineage>
        <taxon>Bacteria</taxon>
        <taxon>Bacillati</taxon>
        <taxon>Actinomycetota</taxon>
        <taxon>Coriobacteriia</taxon>
        <taxon>Eggerthellales</taxon>
        <taxon>Eggerthellaceae</taxon>
        <taxon>Berryella</taxon>
    </lineage>
</organism>
<dbReference type="PROSITE" id="PS00150">
    <property type="entry name" value="ACYLPHOSPHATASE_1"/>
    <property type="match status" value="1"/>
</dbReference>
<dbReference type="InterPro" id="IPR051060">
    <property type="entry name" value="Carbamoyltrans_HypF-like"/>
</dbReference>
<evidence type="ECO:0000256" key="5">
    <source>
        <dbReference type="ARBA" id="ARBA00022771"/>
    </source>
</evidence>
<dbReference type="SUPFAM" id="SSF55821">
    <property type="entry name" value="YrdC/RibB"/>
    <property type="match status" value="1"/>
</dbReference>
<evidence type="ECO:0000259" key="12">
    <source>
        <dbReference type="PROSITE" id="PS51163"/>
    </source>
</evidence>
<name>A0A6M8J320_9ACTN</name>
<evidence type="ECO:0000256" key="8">
    <source>
        <dbReference type="PIRNR" id="PIRNR006256"/>
    </source>
</evidence>
<dbReference type="InterPro" id="IPR006070">
    <property type="entry name" value="Sua5-like_dom"/>
</dbReference>
<proteinExistence type="inferred from homology"/>
<dbReference type="InterPro" id="IPR017945">
    <property type="entry name" value="DHBP_synth_RibB-like_a/b_dom"/>
</dbReference>
<dbReference type="InterPro" id="IPR001792">
    <property type="entry name" value="Acylphosphatase-like_dom"/>
</dbReference>
<dbReference type="Gene3D" id="3.30.420.360">
    <property type="match status" value="1"/>
</dbReference>
<feature type="domain" description="YrdC-like" evidence="12">
    <location>
        <begin position="211"/>
        <end position="412"/>
    </location>
</feature>
<feature type="active site" evidence="9">
    <location>
        <position position="19"/>
    </location>
</feature>
<dbReference type="InterPro" id="IPR055128">
    <property type="entry name" value="HypF_C_2"/>
</dbReference>
<dbReference type="InterPro" id="IPR004421">
    <property type="entry name" value="Carbamoyltransferase_HypF"/>
</dbReference>
<dbReference type="Pfam" id="PF17788">
    <property type="entry name" value="HypF_C"/>
    <property type="match status" value="1"/>
</dbReference>
<accession>A0A6M8J320</accession>
<dbReference type="Pfam" id="PF01300">
    <property type="entry name" value="Sua5_yciO_yrdC"/>
    <property type="match status" value="1"/>
</dbReference>
<evidence type="ECO:0000256" key="1">
    <source>
        <dbReference type="ARBA" id="ARBA00004711"/>
    </source>
</evidence>
<evidence type="ECO:0000256" key="6">
    <source>
        <dbReference type="ARBA" id="ARBA00022833"/>
    </source>
</evidence>
<keyword evidence="3" id="KW-0436">Ligase</keyword>
<dbReference type="PROSITE" id="PS51160">
    <property type="entry name" value="ACYLPHOSPHATASE_3"/>
    <property type="match status" value="1"/>
</dbReference>
<dbReference type="Gene3D" id="3.90.870.50">
    <property type="match status" value="1"/>
</dbReference>
<evidence type="ECO:0000256" key="7">
    <source>
        <dbReference type="ARBA" id="ARBA00048220"/>
    </source>
</evidence>
<comment type="catalytic activity">
    <reaction evidence="7">
        <text>C-terminal L-cysteinyl-[HypE protein] + carbamoyl phosphate + ATP + H2O = C-terminal S-carboxamide-L-cysteinyl-[HypE protein] + AMP + phosphate + diphosphate + H(+)</text>
        <dbReference type="Rhea" id="RHEA:55636"/>
        <dbReference type="Rhea" id="RHEA-COMP:14247"/>
        <dbReference type="Rhea" id="RHEA-COMP:14392"/>
        <dbReference type="ChEBI" id="CHEBI:15377"/>
        <dbReference type="ChEBI" id="CHEBI:15378"/>
        <dbReference type="ChEBI" id="CHEBI:30616"/>
        <dbReference type="ChEBI" id="CHEBI:33019"/>
        <dbReference type="ChEBI" id="CHEBI:43474"/>
        <dbReference type="ChEBI" id="CHEBI:58228"/>
        <dbReference type="ChEBI" id="CHEBI:76913"/>
        <dbReference type="ChEBI" id="CHEBI:139126"/>
        <dbReference type="ChEBI" id="CHEBI:456215"/>
    </reaction>
</comment>
<feature type="domain" description="Acylphosphatase-like" evidence="11">
    <location>
        <begin position="4"/>
        <end position="90"/>
    </location>
</feature>
<dbReference type="EC" id="6.2.-.-" evidence="8"/>
<comment type="pathway">
    <text evidence="1">Protein modification; [NiFe] hydrogenase maturation.</text>
</comment>
<keyword evidence="13" id="KW-0808">Transferase</keyword>
<dbReference type="InterPro" id="IPR036046">
    <property type="entry name" value="Acylphosphatase-like_dom_sf"/>
</dbReference>
<dbReference type="PROSITE" id="PS51163">
    <property type="entry name" value="YRDC"/>
    <property type="match status" value="1"/>
</dbReference>
<protein>
    <recommendedName>
        <fullName evidence="8">Carbamoyltransferase</fullName>
        <ecNumber evidence="8">6.2.-.-</ecNumber>
    </recommendedName>
</protein>
<dbReference type="InterPro" id="IPR011125">
    <property type="entry name" value="Znf_HypF"/>
</dbReference>
<dbReference type="InterPro" id="IPR017968">
    <property type="entry name" value="Acylphosphatase_CS"/>
</dbReference>
<dbReference type="Gene3D" id="3.30.420.560">
    <property type="match status" value="1"/>
</dbReference>